<name>A0AAV9EGN3_ACOCL</name>
<dbReference type="AlphaFoldDB" id="A0AAV9EGN3"/>
<dbReference type="Proteomes" id="UP001180020">
    <property type="component" value="Unassembled WGS sequence"/>
</dbReference>
<protein>
    <submittedName>
        <fullName evidence="1">Uncharacterized protein</fullName>
    </submittedName>
</protein>
<sequence>MENIHLPEHEAGMWQWVFGKSVKNAFLCSIKDVMVSNTVDPRVRNIVNNAEVMEYPYQVLCMELH</sequence>
<accession>A0AAV9EGN3</accession>
<dbReference type="EMBL" id="JAUJYO010000007">
    <property type="protein sequence ID" value="KAK1312649.1"/>
    <property type="molecule type" value="Genomic_DNA"/>
</dbReference>
<organism evidence="1 2">
    <name type="scientific">Acorus calamus</name>
    <name type="common">Sweet flag</name>
    <dbReference type="NCBI Taxonomy" id="4465"/>
    <lineage>
        <taxon>Eukaryota</taxon>
        <taxon>Viridiplantae</taxon>
        <taxon>Streptophyta</taxon>
        <taxon>Embryophyta</taxon>
        <taxon>Tracheophyta</taxon>
        <taxon>Spermatophyta</taxon>
        <taxon>Magnoliopsida</taxon>
        <taxon>Liliopsida</taxon>
        <taxon>Acoraceae</taxon>
        <taxon>Acorus</taxon>
    </lineage>
</organism>
<proteinExistence type="predicted"/>
<gene>
    <name evidence="1" type="ORF">QJS10_CPA07g00761</name>
</gene>
<keyword evidence="2" id="KW-1185">Reference proteome</keyword>
<reference evidence="1" key="1">
    <citation type="journal article" date="2023" name="Nat. Commun.">
        <title>Diploid and tetraploid genomes of Acorus and the evolution of monocots.</title>
        <authorList>
            <person name="Ma L."/>
            <person name="Liu K.W."/>
            <person name="Li Z."/>
            <person name="Hsiao Y.Y."/>
            <person name="Qi Y."/>
            <person name="Fu T."/>
            <person name="Tang G.D."/>
            <person name="Zhang D."/>
            <person name="Sun W.H."/>
            <person name="Liu D.K."/>
            <person name="Li Y."/>
            <person name="Chen G.Z."/>
            <person name="Liu X.D."/>
            <person name="Liao X.Y."/>
            <person name="Jiang Y.T."/>
            <person name="Yu X."/>
            <person name="Hao Y."/>
            <person name="Huang J."/>
            <person name="Zhao X.W."/>
            <person name="Ke S."/>
            <person name="Chen Y.Y."/>
            <person name="Wu W.L."/>
            <person name="Hsu J.L."/>
            <person name="Lin Y.F."/>
            <person name="Huang M.D."/>
            <person name="Li C.Y."/>
            <person name="Huang L."/>
            <person name="Wang Z.W."/>
            <person name="Zhao X."/>
            <person name="Zhong W.Y."/>
            <person name="Peng D.H."/>
            <person name="Ahmad S."/>
            <person name="Lan S."/>
            <person name="Zhang J.S."/>
            <person name="Tsai W.C."/>
            <person name="Van de Peer Y."/>
            <person name="Liu Z.J."/>
        </authorList>
    </citation>
    <scope>NUCLEOTIDE SEQUENCE</scope>
    <source>
        <strain evidence="1">CP</strain>
    </source>
</reference>
<reference evidence="1" key="2">
    <citation type="submission" date="2023-06" db="EMBL/GenBank/DDBJ databases">
        <authorList>
            <person name="Ma L."/>
            <person name="Liu K.-W."/>
            <person name="Li Z."/>
            <person name="Hsiao Y.-Y."/>
            <person name="Qi Y."/>
            <person name="Fu T."/>
            <person name="Tang G."/>
            <person name="Zhang D."/>
            <person name="Sun W.-H."/>
            <person name="Liu D.-K."/>
            <person name="Li Y."/>
            <person name="Chen G.-Z."/>
            <person name="Liu X.-D."/>
            <person name="Liao X.-Y."/>
            <person name="Jiang Y.-T."/>
            <person name="Yu X."/>
            <person name="Hao Y."/>
            <person name="Huang J."/>
            <person name="Zhao X.-W."/>
            <person name="Ke S."/>
            <person name="Chen Y.-Y."/>
            <person name="Wu W.-L."/>
            <person name="Hsu J.-L."/>
            <person name="Lin Y.-F."/>
            <person name="Huang M.-D."/>
            <person name="Li C.-Y."/>
            <person name="Huang L."/>
            <person name="Wang Z.-W."/>
            <person name="Zhao X."/>
            <person name="Zhong W.-Y."/>
            <person name="Peng D.-H."/>
            <person name="Ahmad S."/>
            <person name="Lan S."/>
            <person name="Zhang J.-S."/>
            <person name="Tsai W.-C."/>
            <person name="Van De Peer Y."/>
            <person name="Liu Z.-J."/>
        </authorList>
    </citation>
    <scope>NUCLEOTIDE SEQUENCE</scope>
    <source>
        <strain evidence="1">CP</strain>
        <tissue evidence="1">Leaves</tissue>
    </source>
</reference>
<comment type="caution">
    <text evidence="1">The sequence shown here is derived from an EMBL/GenBank/DDBJ whole genome shotgun (WGS) entry which is preliminary data.</text>
</comment>
<evidence type="ECO:0000313" key="1">
    <source>
        <dbReference type="EMBL" id="KAK1312649.1"/>
    </source>
</evidence>
<evidence type="ECO:0000313" key="2">
    <source>
        <dbReference type="Proteomes" id="UP001180020"/>
    </source>
</evidence>